<protein>
    <submittedName>
        <fullName evidence="2">DUF3239 domain-containing protein</fullName>
    </submittedName>
</protein>
<keyword evidence="1" id="KW-1133">Transmembrane helix</keyword>
<reference evidence="2 3" key="1">
    <citation type="submission" date="2019-08" db="EMBL/GenBank/DDBJ databases">
        <authorList>
            <person name="Lei W."/>
        </authorList>
    </citation>
    <scope>NUCLEOTIDE SEQUENCE [LARGE SCALE GENOMIC DNA]</scope>
    <source>
        <strain evidence="2 3">CCUG 58627</strain>
    </source>
</reference>
<evidence type="ECO:0000313" key="2">
    <source>
        <dbReference type="EMBL" id="TWT26736.1"/>
    </source>
</evidence>
<keyword evidence="1" id="KW-0812">Transmembrane</keyword>
<dbReference type="Pfam" id="PF11580">
    <property type="entry name" value="DUF3239"/>
    <property type="match status" value="1"/>
</dbReference>
<dbReference type="Proteomes" id="UP000320791">
    <property type="component" value="Unassembled WGS sequence"/>
</dbReference>
<organism evidence="2 3">
    <name type="scientific">Corynebacterium canis</name>
    <dbReference type="NCBI Taxonomy" id="679663"/>
    <lineage>
        <taxon>Bacteria</taxon>
        <taxon>Bacillati</taxon>
        <taxon>Actinomycetota</taxon>
        <taxon>Actinomycetes</taxon>
        <taxon>Mycobacteriales</taxon>
        <taxon>Corynebacteriaceae</taxon>
        <taxon>Corynebacterium</taxon>
    </lineage>
</organism>
<keyword evidence="1" id="KW-0472">Membrane</keyword>
<sequence>MSGFSFTVDSAHAKEHNEFLKDQRRLQISAIVFGVVQVLVAGVFIWYTNQAAWAWLLAAGLGVSALVSFSMVVIIPKKVGSAQHMYDSYELVPAVIAKVNPRDMVLLALVDARVDRTEGNPAPALAARTITNLSGHSRQEGERVPAVAVAGRRNLKHTGYWDEISPMPIAWGTPNPETIKQARNAIPQQQWEQLRKHAGRIDEVLATPLNLLKLT</sequence>
<dbReference type="Gene3D" id="2.40.410.10">
    <property type="entry name" value="putative membrane protein from Corynebacterium diphtheriae superfamily"/>
    <property type="match status" value="1"/>
</dbReference>
<evidence type="ECO:0000256" key="1">
    <source>
        <dbReference type="SAM" id="Phobius"/>
    </source>
</evidence>
<dbReference type="EMBL" id="VOHM01000007">
    <property type="protein sequence ID" value="TWT26736.1"/>
    <property type="molecule type" value="Genomic_DNA"/>
</dbReference>
<gene>
    <name evidence="2" type="ORF">FRX94_04910</name>
</gene>
<accession>A0A5C5UL43</accession>
<dbReference type="RefSeq" id="WP_146324012.1">
    <property type="nucleotide sequence ID" value="NZ_BAABLR010000007.1"/>
</dbReference>
<name>A0A5C5UL43_9CORY</name>
<dbReference type="InterPro" id="IPR023124">
    <property type="entry name" value="DUF3239_dom_sf"/>
</dbReference>
<dbReference type="AlphaFoldDB" id="A0A5C5UL43"/>
<proteinExistence type="predicted"/>
<comment type="caution">
    <text evidence="2">The sequence shown here is derived from an EMBL/GenBank/DDBJ whole genome shotgun (WGS) entry which is preliminary data.</text>
</comment>
<dbReference type="InterPro" id="IPR021632">
    <property type="entry name" value="DUF3239"/>
</dbReference>
<feature type="transmembrane region" description="Helical" evidence="1">
    <location>
        <begin position="28"/>
        <end position="47"/>
    </location>
</feature>
<dbReference type="OrthoDB" id="4548219at2"/>
<evidence type="ECO:0000313" key="3">
    <source>
        <dbReference type="Proteomes" id="UP000320791"/>
    </source>
</evidence>
<feature type="transmembrane region" description="Helical" evidence="1">
    <location>
        <begin position="53"/>
        <end position="75"/>
    </location>
</feature>
<keyword evidence="3" id="KW-1185">Reference proteome</keyword>